<gene>
    <name evidence="2" type="ORF">GCM10009020_00360</name>
</gene>
<proteinExistence type="predicted"/>
<feature type="compositionally biased region" description="Low complexity" evidence="1">
    <location>
        <begin position="231"/>
        <end position="243"/>
    </location>
</feature>
<evidence type="ECO:0008006" key="4">
    <source>
        <dbReference type="Google" id="ProtNLM"/>
    </source>
</evidence>
<name>A0AAV3T4H7_9EURY</name>
<protein>
    <recommendedName>
        <fullName evidence="4">Halobacterial output domain-containing protein</fullName>
    </recommendedName>
</protein>
<feature type="region of interest" description="Disordered" evidence="1">
    <location>
        <begin position="292"/>
        <end position="365"/>
    </location>
</feature>
<comment type="caution">
    <text evidence="2">The sequence shown here is derived from an EMBL/GenBank/DDBJ whole genome shotgun (WGS) entry which is preliminary data.</text>
</comment>
<feature type="compositionally biased region" description="Basic and acidic residues" evidence="1">
    <location>
        <begin position="317"/>
        <end position="358"/>
    </location>
</feature>
<feature type="compositionally biased region" description="Low complexity" evidence="1">
    <location>
        <begin position="302"/>
        <end position="311"/>
    </location>
</feature>
<evidence type="ECO:0000256" key="1">
    <source>
        <dbReference type="SAM" id="MobiDB-lite"/>
    </source>
</evidence>
<keyword evidence="3" id="KW-1185">Reference proteome</keyword>
<feature type="region of interest" description="Disordered" evidence="1">
    <location>
        <begin position="203"/>
        <end position="277"/>
    </location>
</feature>
<dbReference type="RefSeq" id="WP_343771784.1">
    <property type="nucleotide sequence ID" value="NZ_BAAADV010000001.1"/>
</dbReference>
<accession>A0AAV3T4H7</accession>
<feature type="compositionally biased region" description="Acidic residues" evidence="1">
    <location>
        <begin position="211"/>
        <end position="228"/>
    </location>
</feature>
<dbReference type="AlphaFoldDB" id="A0AAV3T4H7"/>
<dbReference type="EMBL" id="BAAADV010000001">
    <property type="protein sequence ID" value="GAA0660338.1"/>
    <property type="molecule type" value="Genomic_DNA"/>
</dbReference>
<evidence type="ECO:0000313" key="3">
    <source>
        <dbReference type="Proteomes" id="UP001500420"/>
    </source>
</evidence>
<dbReference type="Proteomes" id="UP001500420">
    <property type="component" value="Unassembled WGS sequence"/>
</dbReference>
<sequence length="393" mass="42523">MATQSALRSTDDVTHWCGNVLEAFALTVENVTECHDELDEDCGSVADLVRAARRRPSAFPNPVAFVRDTLVASDRGVDAPTRYWANAPEVHLDALFSPFDCRVTVEWRRDDTRRIVLEDADETEFRATVTYPDTPLGRDNYPALLDAVNRDLLAGTGVELVLLDGPCRRWQFALGETAALDNLRCRYGTAVRFGNRGLLAQHQPSEYVPTGDDDGDVPVPDWAEESPDAPESGGSFRSGGESFADLAGRIDRSTDSFADVDPESPVAGDAKPTREAASGDVAALLDDLSEVLPIATADESDPASPATSSTPVLGSSSRERDEEPGAIDELFRGLERDVATRGRDGVDDAADPTRRTDPEATPEAVTAVAVVEDGDSEFVWIDERSVSSREDRP</sequence>
<organism evidence="2 3">
    <name type="scientific">Natronoarchaeum mannanilyticum</name>
    <dbReference type="NCBI Taxonomy" id="926360"/>
    <lineage>
        <taxon>Archaea</taxon>
        <taxon>Methanobacteriati</taxon>
        <taxon>Methanobacteriota</taxon>
        <taxon>Stenosarchaea group</taxon>
        <taxon>Halobacteria</taxon>
        <taxon>Halobacteriales</taxon>
        <taxon>Natronoarchaeaceae</taxon>
    </lineage>
</organism>
<reference evidence="2 3" key="1">
    <citation type="journal article" date="2019" name="Int. J. Syst. Evol. Microbiol.">
        <title>The Global Catalogue of Microorganisms (GCM) 10K type strain sequencing project: providing services to taxonomists for standard genome sequencing and annotation.</title>
        <authorList>
            <consortium name="The Broad Institute Genomics Platform"/>
            <consortium name="The Broad Institute Genome Sequencing Center for Infectious Disease"/>
            <person name="Wu L."/>
            <person name="Ma J."/>
        </authorList>
    </citation>
    <scope>NUCLEOTIDE SEQUENCE [LARGE SCALE GENOMIC DNA]</scope>
    <source>
        <strain evidence="2 3">JCM 16328</strain>
    </source>
</reference>
<evidence type="ECO:0000313" key="2">
    <source>
        <dbReference type="EMBL" id="GAA0660338.1"/>
    </source>
</evidence>